<dbReference type="AlphaFoldDB" id="A0A6A0B370"/>
<name>A0A6A0B370_9ACTN</name>
<dbReference type="RefSeq" id="WP_173266405.1">
    <property type="nucleotide sequence ID" value="NZ_BLLG01000020.1"/>
</dbReference>
<feature type="region of interest" description="Disordered" evidence="1">
    <location>
        <begin position="1"/>
        <end position="24"/>
    </location>
</feature>
<dbReference type="EMBL" id="BLLG01000020">
    <property type="protein sequence ID" value="GFH38784.1"/>
    <property type="molecule type" value="Genomic_DNA"/>
</dbReference>
<evidence type="ECO:0000313" key="3">
    <source>
        <dbReference type="Proteomes" id="UP000484988"/>
    </source>
</evidence>
<proteinExistence type="predicted"/>
<gene>
    <name evidence="2" type="ORF">SCWH03_50400</name>
</gene>
<dbReference type="Proteomes" id="UP000484988">
    <property type="component" value="Unassembled WGS sequence"/>
</dbReference>
<evidence type="ECO:0000313" key="2">
    <source>
        <dbReference type="EMBL" id="GFH38784.1"/>
    </source>
</evidence>
<evidence type="ECO:0000256" key="1">
    <source>
        <dbReference type="SAM" id="MobiDB-lite"/>
    </source>
</evidence>
<sequence>MLHATASPVAQPQSNHTLPTGSGCGVADTAGNAARFGRCGSGPKASAFPAHLVAVSECGTHAVIGAQVGSIREGELVRRCREP</sequence>
<feature type="compositionally biased region" description="Polar residues" evidence="1">
    <location>
        <begin position="8"/>
        <end position="20"/>
    </location>
</feature>
<comment type="caution">
    <text evidence="2">The sequence shown here is derived from an EMBL/GenBank/DDBJ whole genome shotgun (WGS) entry which is preliminary data.</text>
</comment>
<protein>
    <submittedName>
        <fullName evidence="2">Uncharacterized protein</fullName>
    </submittedName>
</protein>
<keyword evidence="3" id="KW-1185">Reference proteome</keyword>
<accession>A0A6A0B370</accession>
<organism evidence="2 3">
    <name type="scientific">Streptomyces pacificus</name>
    <dbReference type="NCBI Taxonomy" id="2705029"/>
    <lineage>
        <taxon>Bacteria</taxon>
        <taxon>Bacillati</taxon>
        <taxon>Actinomycetota</taxon>
        <taxon>Actinomycetes</taxon>
        <taxon>Kitasatosporales</taxon>
        <taxon>Streptomycetaceae</taxon>
        <taxon>Streptomyces</taxon>
    </lineage>
</organism>
<reference evidence="2 3" key="1">
    <citation type="submission" date="2020-02" db="EMBL/GenBank/DDBJ databases">
        <title>Whole Genome Shotgun Sequence of Streptomyces sp. strain CWH03.</title>
        <authorList>
            <person name="Dohra H."/>
            <person name="Kodani S."/>
            <person name="Yamamura H."/>
        </authorList>
    </citation>
    <scope>NUCLEOTIDE SEQUENCE [LARGE SCALE GENOMIC DNA]</scope>
    <source>
        <strain evidence="2 3">CWH03</strain>
    </source>
</reference>